<dbReference type="Proteomes" id="UP000270673">
    <property type="component" value="Chromosome"/>
</dbReference>
<evidence type="ECO:0000313" key="3">
    <source>
        <dbReference type="EMBL" id="AZS32103.1"/>
    </source>
</evidence>
<dbReference type="GO" id="GO:0016779">
    <property type="term" value="F:nucleotidyltransferase activity"/>
    <property type="evidence" value="ECO:0007669"/>
    <property type="project" value="UniProtKB-ARBA"/>
</dbReference>
<evidence type="ECO:0000313" key="4">
    <source>
        <dbReference type="Proteomes" id="UP000270673"/>
    </source>
</evidence>
<evidence type="ECO:0000256" key="1">
    <source>
        <dbReference type="ARBA" id="ARBA00022679"/>
    </source>
</evidence>
<evidence type="ECO:0000256" key="2">
    <source>
        <dbReference type="ARBA" id="ARBA00023315"/>
    </source>
</evidence>
<dbReference type="NCBIfam" id="TIGR03991">
    <property type="entry name" value="alt_bact_glmU"/>
    <property type="match status" value="1"/>
</dbReference>
<dbReference type="InterPro" id="IPR011004">
    <property type="entry name" value="Trimer_LpxA-like_sf"/>
</dbReference>
<dbReference type="SUPFAM" id="SSF51161">
    <property type="entry name" value="Trimeric LpxA-like enzymes"/>
    <property type="match status" value="1"/>
</dbReference>
<name>A0A3S9W0B0_9BACT</name>
<dbReference type="GO" id="GO:0016746">
    <property type="term" value="F:acyltransferase activity"/>
    <property type="evidence" value="ECO:0007669"/>
    <property type="project" value="UniProtKB-KW"/>
</dbReference>
<dbReference type="Gene3D" id="2.160.10.10">
    <property type="entry name" value="Hexapeptide repeat proteins"/>
    <property type="match status" value="1"/>
</dbReference>
<dbReference type="KEGG" id="buy:D8S85_17860"/>
<dbReference type="PANTHER" id="PTHR43584:SF9">
    <property type="entry name" value="TRANSFERASE HEXAPEPTIDE REPEAT CONTAINING PROTEIN"/>
    <property type="match status" value="1"/>
</dbReference>
<protein>
    <submittedName>
        <fullName evidence="3">Glucose-1-phosphate thymidylyltransferase</fullName>
    </submittedName>
</protein>
<keyword evidence="1 3" id="KW-0808">Transferase</keyword>
<dbReference type="EMBL" id="CP032819">
    <property type="protein sequence ID" value="AZS32103.1"/>
    <property type="molecule type" value="Genomic_DNA"/>
</dbReference>
<proteinExistence type="predicted"/>
<dbReference type="PANTHER" id="PTHR43584">
    <property type="entry name" value="NUCLEOTIDYL TRANSFERASE"/>
    <property type="match status" value="1"/>
</dbReference>
<dbReference type="InterPro" id="IPR050065">
    <property type="entry name" value="GlmU-like"/>
</dbReference>
<dbReference type="OrthoDB" id="9784832at2"/>
<dbReference type="AlphaFoldDB" id="A0A3S9W0B0"/>
<organism evidence="3 4">
    <name type="scientific">Butyricimonas faecalis</name>
    <dbReference type="NCBI Taxonomy" id="2093856"/>
    <lineage>
        <taxon>Bacteria</taxon>
        <taxon>Pseudomonadati</taxon>
        <taxon>Bacteroidota</taxon>
        <taxon>Bacteroidia</taxon>
        <taxon>Bacteroidales</taxon>
        <taxon>Odoribacteraceae</taxon>
        <taxon>Butyricimonas</taxon>
    </lineage>
</organism>
<keyword evidence="4" id="KW-1185">Reference proteome</keyword>
<dbReference type="RefSeq" id="WP_106481645.1">
    <property type="nucleotide sequence ID" value="NZ_CP032819.1"/>
</dbReference>
<dbReference type="InterPro" id="IPR023917">
    <property type="entry name" value="Bifunctiontional_GlmU_bac-type"/>
</dbReference>
<reference evidence="3 4" key="1">
    <citation type="submission" date="2018-10" db="EMBL/GenBank/DDBJ databases">
        <title>Butyricimonas faecalis sp. nov., isolated from human faeces and emended description of the genus Butyricimonas.</title>
        <authorList>
            <person name="Le Roy T."/>
            <person name="Van der Smissen P."/>
            <person name="Paquot A."/>
            <person name="Delzenne N."/>
            <person name="Muccioli G."/>
            <person name="Collet J.-F."/>
            <person name="Cani P.D."/>
        </authorList>
    </citation>
    <scope>NUCLEOTIDE SEQUENCE [LARGE SCALE GENOMIC DNA]</scope>
    <source>
        <strain evidence="3 4">H184</strain>
    </source>
</reference>
<accession>A0A3S9W0B0</accession>
<keyword evidence="2" id="KW-0012">Acyltransferase</keyword>
<dbReference type="Pfam" id="PF13562">
    <property type="entry name" value="NTP_transf_4"/>
    <property type="match status" value="1"/>
</dbReference>
<dbReference type="CDD" id="cd05635">
    <property type="entry name" value="LbH_unknown"/>
    <property type="match status" value="1"/>
</dbReference>
<sequence>MKIILFDDKSWGTLRPLTFTRPISELRVGILTIREKWEKRFGDKVAYLTKDYLQEKFPLSVEDDNLLVNGSVCPNDELMREIKSLQAGEMLLQGDCLIAVRMGRQDVATFDPVTIPDFICKEYTGEFTRVVYPYHLFSRNAQELEIDFRLITEGRESAPLNSSVQVYGKYPVFVEEGAVVRCAVINTEGGPVYIGKDAEIMEGVLVRGPLAMCEHSVLTMGAKVYGATTLGPYCKCGGEVNNVVMIGYSNKAHDGFLGNSVLGEWCNIGAGTNNSNLKNTYVEVKLWDYETKHFCRTGLQFCGLIMGDHAKLGISTMINTGTVIGVGTNIFGSDFPRNFVPSFSWGGASGFTEHKMNQFVSTAEAVMKRRNKTFDDVDRRILEHVFADPER</sequence>
<gene>
    <name evidence="3" type="ORF">D8S85_17860</name>
</gene>